<dbReference type="GO" id="GO:0044027">
    <property type="term" value="P:negative regulation of gene expression via chromosomal CpG island methylation"/>
    <property type="evidence" value="ECO:0007669"/>
    <property type="project" value="TreeGrafter"/>
</dbReference>
<evidence type="ECO:0000256" key="9">
    <source>
        <dbReference type="RuleBase" id="RU000417"/>
    </source>
</evidence>
<evidence type="ECO:0000256" key="4">
    <source>
        <dbReference type="ARBA" id="ARBA00022691"/>
    </source>
</evidence>
<dbReference type="GO" id="GO:0099018">
    <property type="term" value="P:symbiont-mediated evasion of host restriction-modification system"/>
    <property type="evidence" value="ECO:0007669"/>
    <property type="project" value="UniProtKB-KW"/>
</dbReference>
<evidence type="ECO:0000256" key="3">
    <source>
        <dbReference type="ARBA" id="ARBA00022679"/>
    </source>
</evidence>
<keyword evidence="5" id="KW-0899">Viral immunoevasion</keyword>
<keyword evidence="4 7" id="KW-0949">S-adenosyl-L-methionine</keyword>
<dbReference type="GO" id="GO:0052170">
    <property type="term" value="P:symbiont-mediated suppression of host innate immune response"/>
    <property type="evidence" value="ECO:0007669"/>
    <property type="project" value="UniProtKB-KW"/>
</dbReference>
<evidence type="ECO:0000256" key="2">
    <source>
        <dbReference type="ARBA" id="ARBA00022632"/>
    </source>
</evidence>
<dbReference type="PROSITE" id="PS51679">
    <property type="entry name" value="SAM_MT_C5"/>
    <property type="match status" value="1"/>
</dbReference>
<proteinExistence type="inferred from homology"/>
<evidence type="ECO:0000256" key="7">
    <source>
        <dbReference type="PROSITE-ProRule" id="PRU01016"/>
    </source>
</evidence>
<comment type="catalytic activity">
    <reaction evidence="9">
        <text>a 2'-deoxycytidine in DNA + S-adenosyl-L-methionine = a 5-methyl-2'-deoxycytidine in DNA + S-adenosyl-L-homocysteine + H(+)</text>
        <dbReference type="Rhea" id="RHEA:13681"/>
        <dbReference type="Rhea" id="RHEA-COMP:11369"/>
        <dbReference type="Rhea" id="RHEA-COMP:11370"/>
        <dbReference type="ChEBI" id="CHEBI:15378"/>
        <dbReference type="ChEBI" id="CHEBI:57856"/>
        <dbReference type="ChEBI" id="CHEBI:59789"/>
        <dbReference type="ChEBI" id="CHEBI:85452"/>
        <dbReference type="ChEBI" id="CHEBI:85454"/>
        <dbReference type="EC" id="2.1.1.37"/>
    </reaction>
</comment>
<keyword evidence="1 7" id="KW-0489">Methyltransferase</keyword>
<evidence type="ECO:0000256" key="6">
    <source>
        <dbReference type="ARBA" id="ARBA00033479"/>
    </source>
</evidence>
<protein>
    <recommendedName>
        <fullName evidence="9">Cytosine-specific methyltransferase</fullName>
        <ecNumber evidence="9">2.1.1.37</ecNumber>
    </recommendedName>
</protein>
<dbReference type="InterPro" id="IPR018117">
    <property type="entry name" value="C5_DNA_meth_AS"/>
</dbReference>
<evidence type="ECO:0000256" key="8">
    <source>
        <dbReference type="RuleBase" id="RU000416"/>
    </source>
</evidence>
<sequence>MQETLFDLFENANEYKTIKSSDWKWTMAKDYPSGNGLKVFSCFACGGGSTMGYKLAGCEVLGCLEIDKKMNEIYVENHHPKYNFLMDIRDFNKLENLPEELYNLDILDGSPPCTTFSMAGQREKFWGKKKKFREGQAEQTLDDLSFVFIETVEKLKPKAVIMENVEGLLVGNAWTYVQKIYQSFKEVGYKVKHWILKGEKMGVPQTRHRVFFVAVRNDIGFDLEKIDMSFNYEAITYDEIEEGDTEAIGENTLLYNIARQATSNDCCIADTRKRLDGKTIGFLNYYIRPKMIIPTLRGKPNMIDLDKLSYISKETIRNAQTFPRDYNFLSNSYSTVGYVCGMSVPPIMIKRIVLRLIESGLFKGKEK</sequence>
<dbReference type="PANTHER" id="PTHR10629:SF52">
    <property type="entry name" value="DNA (CYTOSINE-5)-METHYLTRANSFERASE 1"/>
    <property type="match status" value="1"/>
</dbReference>
<reference evidence="10" key="1">
    <citation type="journal article" date="2021" name="Proc. Natl. Acad. Sci. U.S.A.">
        <title>A Catalog of Tens of Thousands of Viruses from Human Metagenomes Reveals Hidden Associations with Chronic Diseases.</title>
        <authorList>
            <person name="Tisza M.J."/>
            <person name="Buck C.B."/>
        </authorList>
    </citation>
    <scope>NUCLEOTIDE SEQUENCE</scope>
    <source>
        <strain evidence="10">CttDR14</strain>
    </source>
</reference>
<name>A0A8S5M1U6_9CAUD</name>
<evidence type="ECO:0000313" key="10">
    <source>
        <dbReference type="EMBL" id="DAD76277.1"/>
    </source>
</evidence>
<evidence type="ECO:0000256" key="1">
    <source>
        <dbReference type="ARBA" id="ARBA00022603"/>
    </source>
</evidence>
<dbReference type="GO" id="GO:0003886">
    <property type="term" value="F:DNA (cytosine-5-)-methyltransferase activity"/>
    <property type="evidence" value="ECO:0007669"/>
    <property type="project" value="UniProtKB-EC"/>
</dbReference>
<feature type="active site" evidence="7">
    <location>
        <position position="113"/>
    </location>
</feature>
<keyword evidence="2" id="KW-0945">Host-virus interaction</keyword>
<keyword evidence="3 7" id="KW-0808">Transferase</keyword>
<dbReference type="EMBL" id="BK014798">
    <property type="protein sequence ID" value="DAD76277.1"/>
    <property type="molecule type" value="Genomic_DNA"/>
</dbReference>
<accession>A0A8S5M1U6</accession>
<organism evidence="10">
    <name type="scientific">Siphoviridae sp. cttDR14</name>
    <dbReference type="NCBI Taxonomy" id="2826490"/>
    <lineage>
        <taxon>Viruses</taxon>
        <taxon>Duplodnaviria</taxon>
        <taxon>Heunggongvirae</taxon>
        <taxon>Uroviricota</taxon>
        <taxon>Caudoviricetes</taxon>
    </lineage>
</organism>
<dbReference type="Gene3D" id="3.90.120.10">
    <property type="entry name" value="DNA Methylase, subunit A, domain 2"/>
    <property type="match status" value="1"/>
</dbReference>
<dbReference type="GO" id="GO:0003677">
    <property type="term" value="F:DNA binding"/>
    <property type="evidence" value="ECO:0007669"/>
    <property type="project" value="TreeGrafter"/>
</dbReference>
<keyword evidence="6" id="KW-1258">Restriction-modification system evasion by virus</keyword>
<dbReference type="NCBIfam" id="TIGR00675">
    <property type="entry name" value="dcm"/>
    <property type="match status" value="1"/>
</dbReference>
<dbReference type="EC" id="2.1.1.37" evidence="9"/>
<dbReference type="InterPro" id="IPR050390">
    <property type="entry name" value="C5-Methyltransferase"/>
</dbReference>
<keyword evidence="2" id="KW-1090">Inhibition of host innate immune response by virus</keyword>
<dbReference type="InterPro" id="IPR029063">
    <property type="entry name" value="SAM-dependent_MTases_sf"/>
</dbReference>
<evidence type="ECO:0000256" key="5">
    <source>
        <dbReference type="ARBA" id="ARBA00023280"/>
    </source>
</evidence>
<comment type="similarity">
    <text evidence="7 8">Belongs to the class I-like SAM-binding methyltransferase superfamily. C5-methyltransferase family.</text>
</comment>
<dbReference type="PANTHER" id="PTHR10629">
    <property type="entry name" value="CYTOSINE-SPECIFIC METHYLTRANSFERASE"/>
    <property type="match status" value="1"/>
</dbReference>
<dbReference type="Pfam" id="PF00145">
    <property type="entry name" value="DNA_methylase"/>
    <property type="match status" value="1"/>
</dbReference>
<dbReference type="PRINTS" id="PR00105">
    <property type="entry name" value="C5METTRFRASE"/>
</dbReference>
<dbReference type="PROSITE" id="PS00094">
    <property type="entry name" value="C5_MTASE_1"/>
    <property type="match status" value="1"/>
</dbReference>
<dbReference type="Gene3D" id="3.40.50.150">
    <property type="entry name" value="Vaccinia Virus protein VP39"/>
    <property type="match status" value="1"/>
</dbReference>
<dbReference type="InterPro" id="IPR001525">
    <property type="entry name" value="C5_MeTfrase"/>
</dbReference>
<dbReference type="SUPFAM" id="SSF53335">
    <property type="entry name" value="S-adenosyl-L-methionine-dependent methyltransferases"/>
    <property type="match status" value="1"/>
</dbReference>
<dbReference type="GO" id="GO:0032259">
    <property type="term" value="P:methylation"/>
    <property type="evidence" value="ECO:0007669"/>
    <property type="project" value="UniProtKB-KW"/>
</dbReference>